<comment type="caution">
    <text evidence="2">The sequence shown here is derived from an EMBL/GenBank/DDBJ whole genome shotgun (WGS) entry which is preliminary data.</text>
</comment>
<accession>A0ABN2QHN1</accession>
<reference evidence="2 3" key="1">
    <citation type="journal article" date="2019" name="Int. J. Syst. Evol. Microbiol.">
        <title>The Global Catalogue of Microorganisms (GCM) 10K type strain sequencing project: providing services to taxonomists for standard genome sequencing and annotation.</title>
        <authorList>
            <consortium name="The Broad Institute Genomics Platform"/>
            <consortium name="The Broad Institute Genome Sequencing Center for Infectious Disease"/>
            <person name="Wu L."/>
            <person name="Ma J."/>
        </authorList>
    </citation>
    <scope>NUCLEOTIDE SEQUENCE [LARGE SCALE GENOMIC DNA]</scope>
    <source>
        <strain evidence="2 3">JCM 14545</strain>
    </source>
</reference>
<protein>
    <recommendedName>
        <fullName evidence="4">Secreted protein</fullName>
    </recommendedName>
</protein>
<feature type="region of interest" description="Disordered" evidence="1">
    <location>
        <begin position="27"/>
        <end position="62"/>
    </location>
</feature>
<evidence type="ECO:0008006" key="4">
    <source>
        <dbReference type="Google" id="ProtNLM"/>
    </source>
</evidence>
<evidence type="ECO:0000313" key="2">
    <source>
        <dbReference type="EMBL" id="GAA1952612.1"/>
    </source>
</evidence>
<dbReference type="EMBL" id="BAAANN010000007">
    <property type="protein sequence ID" value="GAA1952612.1"/>
    <property type="molecule type" value="Genomic_DNA"/>
</dbReference>
<gene>
    <name evidence="2" type="ORF">GCM10009754_22110</name>
</gene>
<proteinExistence type="predicted"/>
<sequence>MLPFIDTNWVWCTASVCTVPLLAVGEGSRRANQSDSGESAGGPARDASSVSFTLSGGRRGEV</sequence>
<keyword evidence="3" id="KW-1185">Reference proteome</keyword>
<organism evidence="2 3">
    <name type="scientific">Amycolatopsis minnesotensis</name>
    <dbReference type="NCBI Taxonomy" id="337894"/>
    <lineage>
        <taxon>Bacteria</taxon>
        <taxon>Bacillati</taxon>
        <taxon>Actinomycetota</taxon>
        <taxon>Actinomycetes</taxon>
        <taxon>Pseudonocardiales</taxon>
        <taxon>Pseudonocardiaceae</taxon>
        <taxon>Amycolatopsis</taxon>
    </lineage>
</organism>
<name>A0ABN2QHN1_9PSEU</name>
<dbReference type="Proteomes" id="UP001501116">
    <property type="component" value="Unassembled WGS sequence"/>
</dbReference>
<evidence type="ECO:0000256" key="1">
    <source>
        <dbReference type="SAM" id="MobiDB-lite"/>
    </source>
</evidence>
<evidence type="ECO:0000313" key="3">
    <source>
        <dbReference type="Proteomes" id="UP001501116"/>
    </source>
</evidence>